<accession>A0A0P7GPY0</accession>
<evidence type="ECO:0000313" key="2">
    <source>
        <dbReference type="Proteomes" id="UP000050535"/>
    </source>
</evidence>
<dbReference type="OrthoDB" id="237916at2157"/>
<dbReference type="InterPro" id="IPR003718">
    <property type="entry name" value="OsmC/Ohr_fam"/>
</dbReference>
<reference evidence="2" key="1">
    <citation type="submission" date="2013-11" db="EMBL/GenBank/DDBJ databases">
        <authorList>
            <person name="Hoang H.T."/>
            <person name="Killian M.L."/>
            <person name="Madson D.M."/>
            <person name="Arruda P.H.E."/>
            <person name="Sun D."/>
            <person name="Schwartz K.J."/>
            <person name="Yoon K."/>
        </authorList>
    </citation>
    <scope>NUCLEOTIDE SEQUENCE [LARGE SCALE GENOMIC DNA]</scope>
    <source>
        <strain evidence="2">CDK2</strain>
    </source>
</reference>
<keyword evidence="2" id="KW-1185">Reference proteome</keyword>
<gene>
    <name evidence="1" type="ORF">SY89_01385</name>
</gene>
<evidence type="ECO:0000313" key="1">
    <source>
        <dbReference type="EMBL" id="KPN30649.1"/>
    </source>
</evidence>
<protein>
    <submittedName>
        <fullName evidence="1">OsmC-like protein</fullName>
    </submittedName>
</protein>
<dbReference type="EMBL" id="LGUC01000001">
    <property type="protein sequence ID" value="KPN30649.1"/>
    <property type="molecule type" value="Genomic_DNA"/>
</dbReference>
<dbReference type="SUPFAM" id="SSF82784">
    <property type="entry name" value="OsmC-like"/>
    <property type="match status" value="1"/>
</dbReference>
<dbReference type="InterPro" id="IPR036102">
    <property type="entry name" value="OsmC/Ohrsf"/>
</dbReference>
<dbReference type="Gene3D" id="3.30.300.20">
    <property type="match status" value="1"/>
</dbReference>
<organism evidence="1 2">
    <name type="scientific">Halolamina pelagica</name>
    <dbReference type="NCBI Taxonomy" id="699431"/>
    <lineage>
        <taxon>Archaea</taxon>
        <taxon>Methanobacteriati</taxon>
        <taxon>Methanobacteriota</taxon>
        <taxon>Stenosarchaea group</taxon>
        <taxon>Halobacteria</taxon>
        <taxon>Halobacteriales</taxon>
        <taxon>Haloferacaceae</taxon>
    </lineage>
</organism>
<dbReference type="Proteomes" id="UP000050535">
    <property type="component" value="Unassembled WGS sequence"/>
</dbReference>
<dbReference type="AlphaFoldDB" id="A0A0P7GPY0"/>
<dbReference type="Pfam" id="PF02566">
    <property type="entry name" value="OsmC"/>
    <property type="match status" value="1"/>
</dbReference>
<dbReference type="PATRIC" id="fig|699431.3.peg.1417"/>
<dbReference type="InterPro" id="IPR015946">
    <property type="entry name" value="KH_dom-like_a/b"/>
</dbReference>
<proteinExistence type="predicted"/>
<dbReference type="RefSeq" id="WP_049984160.1">
    <property type="nucleotide sequence ID" value="NZ_LGUC01000001.1"/>
</dbReference>
<sequence>MSKQVTTVSEDGYASTTEVRDFSVDIDPGGESAPDTLESLLASYGACYVPALRVGAKQRDVGELGKVELSITGELNDDDKLASIHFDIAVENDVSEADGEEAIDRAFDLCKVHDALKGDLHAETTFEGDAF</sequence>
<comment type="caution">
    <text evidence="1">The sequence shown here is derived from an EMBL/GenBank/DDBJ whole genome shotgun (WGS) entry which is preliminary data.</text>
</comment>
<name>A0A0P7GPY0_9EURY</name>